<evidence type="ECO:0000256" key="5">
    <source>
        <dbReference type="ARBA" id="ARBA00023242"/>
    </source>
</evidence>
<keyword evidence="5" id="KW-0539">Nucleus</keyword>
<dbReference type="PANTHER" id="PTHR23235:SF142">
    <property type="entry name" value="ZINC FINGER PROTEIN 384"/>
    <property type="match status" value="1"/>
</dbReference>
<proteinExistence type="predicted"/>
<keyword evidence="2" id="KW-0677">Repeat</keyword>
<protein>
    <submittedName>
        <fullName evidence="9">Putative c2h2-type zn-finger protein</fullName>
    </submittedName>
</protein>
<feature type="domain" description="C2H2-type" evidence="8">
    <location>
        <begin position="147"/>
        <end position="174"/>
    </location>
</feature>
<feature type="domain" description="C2H2-type" evidence="8">
    <location>
        <begin position="63"/>
        <end position="90"/>
    </location>
</feature>
<reference evidence="9" key="1">
    <citation type="journal article" date="2018" name="PLoS Negl. Trop. Dis.">
        <title>Sialome diversity of ticks revealed by RNAseq of single tick salivary glands.</title>
        <authorList>
            <person name="Perner J."/>
            <person name="Kropackova S."/>
            <person name="Kopacek P."/>
            <person name="Ribeiro J.M."/>
        </authorList>
    </citation>
    <scope>NUCLEOTIDE SEQUENCE</scope>
    <source>
        <strain evidence="9">Siblings of single egg batch collected in Ceske Budejovice</strain>
        <tissue evidence="9">Salivary glands</tissue>
    </source>
</reference>
<dbReference type="GO" id="GO:0008270">
    <property type="term" value="F:zinc ion binding"/>
    <property type="evidence" value="ECO:0007669"/>
    <property type="project" value="UniProtKB-KW"/>
</dbReference>
<dbReference type="PROSITE" id="PS00028">
    <property type="entry name" value="ZINC_FINGER_C2H2_1"/>
    <property type="match status" value="3"/>
</dbReference>
<dbReference type="FunFam" id="3.30.160.60:FF:000290">
    <property type="entry name" value="Zinc finger protein 697 isoform X1"/>
    <property type="match status" value="1"/>
</dbReference>
<dbReference type="PANTHER" id="PTHR23235">
    <property type="entry name" value="KRUEPPEL-LIKE TRANSCRIPTION FACTOR"/>
    <property type="match status" value="1"/>
</dbReference>
<feature type="domain" description="C2H2-type" evidence="8">
    <location>
        <begin position="119"/>
        <end position="146"/>
    </location>
</feature>
<evidence type="ECO:0000256" key="7">
    <source>
        <dbReference type="SAM" id="SignalP"/>
    </source>
</evidence>
<sequence>MFAPWHWTFVVFDFPCLVSLLSPTVLAEAAFWDDGDGESDSSFPTGELVESHPTMRPRYQGMYDCEFCPYSSRILFSVVRHERTHTGEKPFCCSVCKRAFAFSGDLRIHMRIHTGEKPFCCEVCQKAFAKKSFLVVHERVHTGEKPYKCGTCNKNFSQKCNLSCHERSHTEERP</sequence>
<dbReference type="Pfam" id="PF00096">
    <property type="entry name" value="zf-C2H2"/>
    <property type="match status" value="2"/>
</dbReference>
<dbReference type="InterPro" id="IPR013087">
    <property type="entry name" value="Znf_C2H2_type"/>
</dbReference>
<organism evidence="9">
    <name type="scientific">Ixodes ricinus</name>
    <name type="common">Common tick</name>
    <name type="synonym">Acarus ricinus</name>
    <dbReference type="NCBI Taxonomy" id="34613"/>
    <lineage>
        <taxon>Eukaryota</taxon>
        <taxon>Metazoa</taxon>
        <taxon>Ecdysozoa</taxon>
        <taxon>Arthropoda</taxon>
        <taxon>Chelicerata</taxon>
        <taxon>Arachnida</taxon>
        <taxon>Acari</taxon>
        <taxon>Parasitiformes</taxon>
        <taxon>Ixodida</taxon>
        <taxon>Ixodoidea</taxon>
        <taxon>Ixodidae</taxon>
        <taxon>Ixodinae</taxon>
        <taxon>Ixodes</taxon>
    </lineage>
</organism>
<feature type="signal peptide" evidence="7">
    <location>
        <begin position="1"/>
        <end position="29"/>
    </location>
</feature>
<dbReference type="PROSITE" id="PS50157">
    <property type="entry name" value="ZINC_FINGER_C2H2_2"/>
    <property type="match status" value="4"/>
</dbReference>
<dbReference type="FunFam" id="3.30.160.60:FF:000557">
    <property type="entry name" value="zinc finger and SCAN domain-containing protein 29"/>
    <property type="match status" value="1"/>
</dbReference>
<evidence type="ECO:0000256" key="2">
    <source>
        <dbReference type="ARBA" id="ARBA00022737"/>
    </source>
</evidence>
<keyword evidence="3 6" id="KW-0863">Zinc-finger</keyword>
<feature type="chain" id="PRO_5007542852" evidence="7">
    <location>
        <begin position="30"/>
        <end position="174"/>
    </location>
</feature>
<evidence type="ECO:0000256" key="1">
    <source>
        <dbReference type="ARBA" id="ARBA00022723"/>
    </source>
</evidence>
<feature type="domain" description="C2H2-type" evidence="8">
    <location>
        <begin position="91"/>
        <end position="118"/>
    </location>
</feature>
<dbReference type="SUPFAM" id="SSF57667">
    <property type="entry name" value="beta-beta-alpha zinc fingers"/>
    <property type="match status" value="2"/>
</dbReference>
<evidence type="ECO:0000256" key="4">
    <source>
        <dbReference type="ARBA" id="ARBA00022833"/>
    </source>
</evidence>
<dbReference type="Gene3D" id="3.30.160.60">
    <property type="entry name" value="Classic Zinc Finger"/>
    <property type="match status" value="4"/>
</dbReference>
<name>A0A147BPN6_IXORI</name>
<dbReference type="SMART" id="SM00355">
    <property type="entry name" value="ZnF_C2H2"/>
    <property type="match status" value="4"/>
</dbReference>
<dbReference type="AlphaFoldDB" id="A0A147BPN6"/>
<dbReference type="GO" id="GO:0000981">
    <property type="term" value="F:DNA-binding transcription factor activity, RNA polymerase II-specific"/>
    <property type="evidence" value="ECO:0007669"/>
    <property type="project" value="TreeGrafter"/>
</dbReference>
<keyword evidence="7" id="KW-0732">Signal</keyword>
<keyword evidence="4" id="KW-0862">Zinc</keyword>
<evidence type="ECO:0000256" key="3">
    <source>
        <dbReference type="ARBA" id="ARBA00022771"/>
    </source>
</evidence>
<evidence type="ECO:0000313" key="9">
    <source>
        <dbReference type="EMBL" id="JAR92305.1"/>
    </source>
</evidence>
<accession>A0A147BPN6</accession>
<dbReference type="GO" id="GO:0000978">
    <property type="term" value="F:RNA polymerase II cis-regulatory region sequence-specific DNA binding"/>
    <property type="evidence" value="ECO:0007669"/>
    <property type="project" value="TreeGrafter"/>
</dbReference>
<keyword evidence="1" id="KW-0479">Metal-binding</keyword>
<evidence type="ECO:0000259" key="8">
    <source>
        <dbReference type="PROSITE" id="PS50157"/>
    </source>
</evidence>
<dbReference type="FunFam" id="3.30.160.60:FF:000303">
    <property type="entry name" value="Zinc finger protein 41"/>
    <property type="match status" value="1"/>
</dbReference>
<evidence type="ECO:0000256" key="6">
    <source>
        <dbReference type="PROSITE-ProRule" id="PRU00042"/>
    </source>
</evidence>
<dbReference type="InterPro" id="IPR036236">
    <property type="entry name" value="Znf_C2H2_sf"/>
</dbReference>
<dbReference type="EMBL" id="GEGO01003099">
    <property type="protein sequence ID" value="JAR92305.1"/>
    <property type="molecule type" value="Transcribed_RNA"/>
</dbReference>